<name>A0A7W0CBJ5_9BACT</name>
<dbReference type="Proteomes" id="UP000525298">
    <property type="component" value="Unassembled WGS sequence"/>
</dbReference>
<proteinExistence type="predicted"/>
<protein>
    <submittedName>
        <fullName evidence="1">Uncharacterized protein</fullName>
    </submittedName>
</protein>
<gene>
    <name evidence="1" type="ORF">HNR65_003054</name>
</gene>
<comment type="caution">
    <text evidence="1">The sequence shown here is derived from an EMBL/GenBank/DDBJ whole genome shotgun (WGS) entry which is preliminary data.</text>
</comment>
<dbReference type="EMBL" id="JACDUS010000011">
    <property type="protein sequence ID" value="MBA2882700.1"/>
    <property type="molecule type" value="Genomic_DNA"/>
</dbReference>
<sequence length="76" mass="8182">MAGWPSPRFSYSGLRSARATLRCAVVPKLSGKVVLTLGSSIINRNGWPESSGICTPRSNLVRILVLSFAESPLGFF</sequence>
<organism evidence="1 2">
    <name type="scientific">Desulfosalsimonas propionicica</name>
    <dbReference type="NCBI Taxonomy" id="332175"/>
    <lineage>
        <taxon>Bacteria</taxon>
        <taxon>Pseudomonadati</taxon>
        <taxon>Thermodesulfobacteriota</taxon>
        <taxon>Desulfobacteria</taxon>
        <taxon>Desulfobacterales</taxon>
        <taxon>Desulfosalsimonadaceae</taxon>
        <taxon>Desulfosalsimonas</taxon>
    </lineage>
</organism>
<dbReference type="AlphaFoldDB" id="A0A7W0CBJ5"/>
<accession>A0A7W0CBJ5</accession>
<evidence type="ECO:0000313" key="2">
    <source>
        <dbReference type="Proteomes" id="UP000525298"/>
    </source>
</evidence>
<evidence type="ECO:0000313" key="1">
    <source>
        <dbReference type="EMBL" id="MBA2882700.1"/>
    </source>
</evidence>
<reference evidence="1 2" key="1">
    <citation type="submission" date="2020-07" db="EMBL/GenBank/DDBJ databases">
        <title>Genomic Encyclopedia of Type Strains, Phase IV (KMG-IV): sequencing the most valuable type-strain genomes for metagenomic binning, comparative biology and taxonomic classification.</title>
        <authorList>
            <person name="Goeker M."/>
        </authorList>
    </citation>
    <scope>NUCLEOTIDE SEQUENCE [LARGE SCALE GENOMIC DNA]</scope>
    <source>
        <strain evidence="1 2">DSM 17721</strain>
    </source>
</reference>
<keyword evidence="2" id="KW-1185">Reference proteome</keyword>